<dbReference type="EMBL" id="MU006569">
    <property type="protein sequence ID" value="KAF2748317.1"/>
    <property type="molecule type" value="Genomic_DNA"/>
</dbReference>
<dbReference type="GO" id="GO:0008757">
    <property type="term" value="F:S-adenosylmethionine-dependent methyltransferase activity"/>
    <property type="evidence" value="ECO:0007669"/>
    <property type="project" value="InterPro"/>
</dbReference>
<dbReference type="PROSITE" id="PS51585">
    <property type="entry name" value="SAM_MT_TPMT"/>
    <property type="match status" value="1"/>
</dbReference>
<dbReference type="CDD" id="cd02440">
    <property type="entry name" value="AdoMet_MTases"/>
    <property type="match status" value="1"/>
</dbReference>
<evidence type="ECO:0000256" key="1">
    <source>
        <dbReference type="ARBA" id="ARBA00022553"/>
    </source>
</evidence>
<dbReference type="PANTHER" id="PTHR32183">
    <property type="match status" value="1"/>
</dbReference>
<keyword evidence="6" id="KW-1185">Reference proteome</keyword>
<dbReference type="Pfam" id="PF05724">
    <property type="entry name" value="TPMT"/>
    <property type="match status" value="1"/>
</dbReference>
<evidence type="ECO:0000256" key="3">
    <source>
        <dbReference type="ARBA" id="ARBA00022679"/>
    </source>
</evidence>
<keyword evidence="2 5" id="KW-0489">Methyltransferase</keyword>
<evidence type="ECO:0000313" key="6">
    <source>
        <dbReference type="Proteomes" id="UP000799440"/>
    </source>
</evidence>
<accession>A0A6A6VGT9</accession>
<name>A0A6A6VGT9_9PLEO</name>
<evidence type="ECO:0000313" key="5">
    <source>
        <dbReference type="EMBL" id="KAF2748317.1"/>
    </source>
</evidence>
<keyword evidence="4" id="KW-0949">S-adenosyl-L-methionine</keyword>
<reference evidence="5" key="1">
    <citation type="journal article" date="2020" name="Stud. Mycol.">
        <title>101 Dothideomycetes genomes: a test case for predicting lifestyles and emergence of pathogens.</title>
        <authorList>
            <person name="Haridas S."/>
            <person name="Albert R."/>
            <person name="Binder M."/>
            <person name="Bloem J."/>
            <person name="Labutti K."/>
            <person name="Salamov A."/>
            <person name="Andreopoulos B."/>
            <person name="Baker S."/>
            <person name="Barry K."/>
            <person name="Bills G."/>
            <person name="Bluhm B."/>
            <person name="Cannon C."/>
            <person name="Castanera R."/>
            <person name="Culley D."/>
            <person name="Daum C."/>
            <person name="Ezra D."/>
            <person name="Gonzalez J."/>
            <person name="Henrissat B."/>
            <person name="Kuo A."/>
            <person name="Liang C."/>
            <person name="Lipzen A."/>
            <person name="Lutzoni F."/>
            <person name="Magnuson J."/>
            <person name="Mondo S."/>
            <person name="Nolan M."/>
            <person name="Ohm R."/>
            <person name="Pangilinan J."/>
            <person name="Park H.-J."/>
            <person name="Ramirez L."/>
            <person name="Alfaro M."/>
            <person name="Sun H."/>
            <person name="Tritt A."/>
            <person name="Yoshinaga Y."/>
            <person name="Zwiers L.-H."/>
            <person name="Turgeon B."/>
            <person name="Goodwin S."/>
            <person name="Spatafora J."/>
            <person name="Crous P."/>
            <person name="Grigoriev I."/>
        </authorList>
    </citation>
    <scope>NUCLEOTIDE SEQUENCE</scope>
    <source>
        <strain evidence="5">CBS 119925</strain>
    </source>
</reference>
<dbReference type="PANTHER" id="PTHR32183:SF6">
    <property type="entry name" value="CYSTEINE SULFINATE DESULFINASE_CYSTEINE DESULFURASE AND RELATED ENZYMES"/>
    <property type="match status" value="1"/>
</dbReference>
<dbReference type="OrthoDB" id="276151at2759"/>
<dbReference type="Proteomes" id="UP000799440">
    <property type="component" value="Unassembled WGS sequence"/>
</dbReference>
<protein>
    <submittedName>
        <fullName evidence="5">S-adenosyl-L-methionine-dependent methyltransferase</fullName>
    </submittedName>
</protein>
<dbReference type="GO" id="GO:0032259">
    <property type="term" value="P:methylation"/>
    <property type="evidence" value="ECO:0007669"/>
    <property type="project" value="UniProtKB-KW"/>
</dbReference>
<dbReference type="SUPFAM" id="SSF53335">
    <property type="entry name" value="S-adenosyl-L-methionine-dependent methyltransferases"/>
    <property type="match status" value="1"/>
</dbReference>
<dbReference type="AlphaFoldDB" id="A0A6A6VGT9"/>
<keyword evidence="3" id="KW-0808">Transferase</keyword>
<dbReference type="InterPro" id="IPR029063">
    <property type="entry name" value="SAM-dependent_MTases_sf"/>
</dbReference>
<organism evidence="5 6">
    <name type="scientific">Sporormia fimetaria CBS 119925</name>
    <dbReference type="NCBI Taxonomy" id="1340428"/>
    <lineage>
        <taxon>Eukaryota</taxon>
        <taxon>Fungi</taxon>
        <taxon>Dikarya</taxon>
        <taxon>Ascomycota</taxon>
        <taxon>Pezizomycotina</taxon>
        <taxon>Dothideomycetes</taxon>
        <taxon>Pleosporomycetidae</taxon>
        <taxon>Pleosporales</taxon>
        <taxon>Sporormiaceae</taxon>
        <taxon>Sporormia</taxon>
    </lineage>
</organism>
<sequence>MSTSAANSASKSPLSTQNQDRLRTFFEGHSTNAHPTRWDDLWKAGDFLPWDRGSANPALIDTLNARPPWLGAPTKPDGSRKRALVPGCGKGYDLVLFAAHEYDAYGIEISENAAKAAENWLKNPEEGNEGEYKTREEKVGKGVTKMLIGDFFQDDWATEAGGIGEGFDVIYDNTFLSALPPSLRAEWALRMTHLLAPDGILICLEFPTHKPAKTGGPPWSLPSVVYTELFKRPGEGIEYDGEGNVMESGRPESEKALTRIAFWKPERTHQVGIINGDVKDRVSVWKHK</sequence>
<evidence type="ECO:0000256" key="4">
    <source>
        <dbReference type="ARBA" id="ARBA00022691"/>
    </source>
</evidence>
<gene>
    <name evidence="5" type="ORF">M011DRAFT_400360</name>
</gene>
<evidence type="ECO:0000256" key="2">
    <source>
        <dbReference type="ARBA" id="ARBA00022603"/>
    </source>
</evidence>
<dbReference type="Gene3D" id="3.40.50.150">
    <property type="entry name" value="Vaccinia Virus protein VP39"/>
    <property type="match status" value="1"/>
</dbReference>
<proteinExistence type="predicted"/>
<keyword evidence="1" id="KW-0597">Phosphoprotein</keyword>
<dbReference type="InterPro" id="IPR008854">
    <property type="entry name" value="TPMT"/>
</dbReference>